<name>A0ABY1BIJ2_9PSED</name>
<accession>A0ABY1BIJ2</accession>
<sequence>MQPKQPVGWMTLHPSTNAHTAMVEENSVFHPTELRHD</sequence>
<gene>
    <name evidence="1" type="ORF">SAMN05216600_11257</name>
</gene>
<evidence type="ECO:0000313" key="2">
    <source>
        <dbReference type="Proteomes" id="UP000198512"/>
    </source>
</evidence>
<dbReference type="EMBL" id="FOFP01000012">
    <property type="protein sequence ID" value="SEQ95072.1"/>
    <property type="molecule type" value="Genomic_DNA"/>
</dbReference>
<evidence type="ECO:0000313" key="1">
    <source>
        <dbReference type="EMBL" id="SEQ95072.1"/>
    </source>
</evidence>
<organism evidence="1 2">
    <name type="scientific">Pseudomonas cuatrocienegasensis</name>
    <dbReference type="NCBI Taxonomy" id="543360"/>
    <lineage>
        <taxon>Bacteria</taxon>
        <taxon>Pseudomonadati</taxon>
        <taxon>Pseudomonadota</taxon>
        <taxon>Gammaproteobacteria</taxon>
        <taxon>Pseudomonadales</taxon>
        <taxon>Pseudomonadaceae</taxon>
        <taxon>Pseudomonas</taxon>
    </lineage>
</organism>
<protein>
    <submittedName>
        <fullName evidence="1">Uncharacterized protein</fullName>
    </submittedName>
</protein>
<comment type="caution">
    <text evidence="1">The sequence shown here is derived from an EMBL/GenBank/DDBJ whole genome shotgun (WGS) entry which is preliminary data.</text>
</comment>
<reference evidence="1 2" key="1">
    <citation type="submission" date="2016-10" db="EMBL/GenBank/DDBJ databases">
        <authorList>
            <person name="Varghese N."/>
            <person name="Submissions S."/>
        </authorList>
    </citation>
    <scope>NUCLEOTIDE SEQUENCE [LARGE SCALE GENOMIC DNA]</scope>
    <source>
        <strain evidence="1 2">CIP 109853</strain>
    </source>
</reference>
<keyword evidence="2" id="KW-1185">Reference proteome</keyword>
<dbReference type="Proteomes" id="UP000198512">
    <property type="component" value="Unassembled WGS sequence"/>
</dbReference>
<proteinExistence type="predicted"/>